<dbReference type="EMBL" id="BK015290">
    <property type="protein sequence ID" value="DAD99658.1"/>
    <property type="molecule type" value="Genomic_DNA"/>
</dbReference>
<organism evidence="1">
    <name type="scientific">Siphoviridae sp. ct6bb17</name>
    <dbReference type="NCBI Taxonomy" id="2825345"/>
    <lineage>
        <taxon>Viruses</taxon>
        <taxon>Duplodnaviria</taxon>
        <taxon>Heunggongvirae</taxon>
        <taxon>Uroviricota</taxon>
        <taxon>Caudoviricetes</taxon>
    </lineage>
</organism>
<proteinExistence type="predicted"/>
<protein>
    <submittedName>
        <fullName evidence="1">Uncharacterized protein</fullName>
    </submittedName>
</protein>
<reference evidence="1" key="1">
    <citation type="journal article" date="2021" name="Proc. Natl. Acad. Sci. U.S.A.">
        <title>A Catalog of Tens of Thousands of Viruses from Human Metagenomes Reveals Hidden Associations with Chronic Diseases.</title>
        <authorList>
            <person name="Tisza M.J."/>
            <person name="Buck C.B."/>
        </authorList>
    </citation>
    <scope>NUCLEOTIDE SEQUENCE</scope>
    <source>
        <strain evidence="1">Ct6bb17</strain>
    </source>
</reference>
<evidence type="ECO:0000313" key="1">
    <source>
        <dbReference type="EMBL" id="DAD99658.1"/>
    </source>
</evidence>
<accession>A0A8S5NZM0</accession>
<sequence>MTSAECARGYKLETAKKNRNNRTLTIEYWLII</sequence>
<name>A0A8S5NZM0_9CAUD</name>